<dbReference type="AlphaFoldDB" id="A0A382PB04"/>
<protein>
    <submittedName>
        <fullName evidence="1">Uncharacterized protein</fullName>
    </submittedName>
</protein>
<proteinExistence type="predicted"/>
<organism evidence="1">
    <name type="scientific">marine metagenome</name>
    <dbReference type="NCBI Taxonomy" id="408172"/>
    <lineage>
        <taxon>unclassified sequences</taxon>
        <taxon>metagenomes</taxon>
        <taxon>ecological metagenomes</taxon>
    </lineage>
</organism>
<evidence type="ECO:0000313" key="1">
    <source>
        <dbReference type="EMBL" id="SVC70000.1"/>
    </source>
</evidence>
<reference evidence="1" key="1">
    <citation type="submission" date="2018-05" db="EMBL/GenBank/DDBJ databases">
        <authorList>
            <person name="Lanie J.A."/>
            <person name="Ng W.-L."/>
            <person name="Kazmierczak K.M."/>
            <person name="Andrzejewski T.M."/>
            <person name="Davidsen T.M."/>
            <person name="Wayne K.J."/>
            <person name="Tettelin H."/>
            <person name="Glass J.I."/>
            <person name="Rusch D."/>
            <person name="Podicherti R."/>
            <person name="Tsui H.-C.T."/>
            <person name="Winkler M.E."/>
        </authorList>
    </citation>
    <scope>NUCLEOTIDE SEQUENCE</scope>
</reference>
<feature type="non-terminal residue" evidence="1">
    <location>
        <position position="1"/>
    </location>
</feature>
<gene>
    <name evidence="1" type="ORF">METZ01_LOCUS322854</name>
</gene>
<dbReference type="EMBL" id="UINC01105789">
    <property type="protein sequence ID" value="SVC70000.1"/>
    <property type="molecule type" value="Genomic_DNA"/>
</dbReference>
<accession>A0A382PB04</accession>
<name>A0A382PB04_9ZZZZ</name>
<sequence length="91" mass="10857">MSWRDIIQGDKGLGDNIARTTDYVGIKKCGGCAKRQEKLNKLVKYNFNEYDHRKMCDYDPCDKRAEWEAKEWPRAYCQKHYEMLIDTKVFV</sequence>
<feature type="non-terminal residue" evidence="1">
    <location>
        <position position="91"/>
    </location>
</feature>